<evidence type="ECO:0000256" key="1">
    <source>
        <dbReference type="SAM" id="MobiDB-lite"/>
    </source>
</evidence>
<reference evidence="3" key="1">
    <citation type="journal article" date="2019" name="Int. J. Syst. Evol. Microbiol.">
        <title>The Global Catalogue of Microorganisms (GCM) 10K type strain sequencing project: providing services to taxonomists for standard genome sequencing and annotation.</title>
        <authorList>
            <consortium name="The Broad Institute Genomics Platform"/>
            <consortium name="The Broad Institute Genome Sequencing Center for Infectious Disease"/>
            <person name="Wu L."/>
            <person name="Ma J."/>
        </authorList>
    </citation>
    <scope>NUCLEOTIDE SEQUENCE [LARGE SCALE GENOMIC DNA]</scope>
    <source>
        <strain evidence="3">KACC 12597</strain>
    </source>
</reference>
<dbReference type="RefSeq" id="WP_386022313.1">
    <property type="nucleotide sequence ID" value="NZ_JBHUHX010000004.1"/>
</dbReference>
<feature type="compositionally biased region" description="Pro residues" evidence="1">
    <location>
        <begin position="8"/>
        <end position="17"/>
    </location>
</feature>
<evidence type="ECO:0000313" key="2">
    <source>
        <dbReference type="EMBL" id="MFD2110559.1"/>
    </source>
</evidence>
<organism evidence="2 3">
    <name type="scientific">Thiorhodococcus fuscus</name>
    <dbReference type="NCBI Taxonomy" id="527200"/>
    <lineage>
        <taxon>Bacteria</taxon>
        <taxon>Pseudomonadati</taxon>
        <taxon>Pseudomonadota</taxon>
        <taxon>Gammaproteobacteria</taxon>
        <taxon>Chromatiales</taxon>
        <taxon>Chromatiaceae</taxon>
        <taxon>Thiorhodococcus</taxon>
    </lineage>
</organism>
<sequence>MTDDTEPPIAPPEPPAAEPAAAPSTKAKAVPSGVKRPAARRPRTKPEAQTTDDHNYRSSQRVWPD</sequence>
<dbReference type="Proteomes" id="UP001597337">
    <property type="component" value="Unassembled WGS sequence"/>
</dbReference>
<protein>
    <submittedName>
        <fullName evidence="2">Uncharacterized protein</fullName>
    </submittedName>
</protein>
<proteinExistence type="predicted"/>
<keyword evidence="3" id="KW-1185">Reference proteome</keyword>
<accession>A0ABW4Y3M2</accession>
<evidence type="ECO:0000313" key="3">
    <source>
        <dbReference type="Proteomes" id="UP001597337"/>
    </source>
</evidence>
<gene>
    <name evidence="2" type="ORF">ACFSJC_01740</name>
</gene>
<dbReference type="EMBL" id="JBHUHX010000004">
    <property type="protein sequence ID" value="MFD2110559.1"/>
    <property type="molecule type" value="Genomic_DNA"/>
</dbReference>
<name>A0ABW4Y3M2_9GAMM</name>
<feature type="region of interest" description="Disordered" evidence="1">
    <location>
        <begin position="1"/>
        <end position="65"/>
    </location>
</feature>
<comment type="caution">
    <text evidence="2">The sequence shown here is derived from an EMBL/GenBank/DDBJ whole genome shotgun (WGS) entry which is preliminary data.</text>
</comment>